<dbReference type="AlphaFoldDB" id="A0A498C471"/>
<dbReference type="InterPro" id="IPR025944">
    <property type="entry name" value="Sigma_54_int_dom_CS"/>
</dbReference>
<comment type="caution">
    <text evidence="9">The sequence shown here is derived from an EMBL/GenBank/DDBJ whole genome shotgun (WGS) entry which is preliminary data.</text>
</comment>
<keyword evidence="10" id="KW-1185">Reference proteome</keyword>
<evidence type="ECO:0000313" key="9">
    <source>
        <dbReference type="EMBL" id="RLK50342.1"/>
    </source>
</evidence>
<keyword evidence="1" id="KW-0547">Nucleotide-binding</keyword>
<evidence type="ECO:0000256" key="3">
    <source>
        <dbReference type="ARBA" id="ARBA00023015"/>
    </source>
</evidence>
<dbReference type="Pfam" id="PF02954">
    <property type="entry name" value="HTH_8"/>
    <property type="match status" value="1"/>
</dbReference>
<dbReference type="PROSITE" id="PS50110">
    <property type="entry name" value="RESPONSE_REGULATORY"/>
    <property type="match status" value="1"/>
</dbReference>
<dbReference type="Gene3D" id="3.40.50.300">
    <property type="entry name" value="P-loop containing nucleotide triphosphate hydrolases"/>
    <property type="match status" value="1"/>
</dbReference>
<reference evidence="9 10" key="1">
    <citation type="submission" date="2018-10" db="EMBL/GenBank/DDBJ databases">
        <title>Genomic Encyclopedia of Type Strains, Phase IV (KMG-IV): sequencing the most valuable type-strain genomes for metagenomic binning, comparative biology and taxonomic classification.</title>
        <authorList>
            <person name="Goeker M."/>
        </authorList>
    </citation>
    <scope>NUCLEOTIDE SEQUENCE [LARGE SCALE GENOMIC DNA]</scope>
    <source>
        <strain evidence="9 10">DSM 12769</strain>
    </source>
</reference>
<dbReference type="PANTHER" id="PTHR32071:SF117">
    <property type="entry name" value="PTS-DEPENDENT DIHYDROXYACETONE KINASE OPERON REGULATORY PROTEIN-RELATED"/>
    <property type="match status" value="1"/>
</dbReference>
<keyword evidence="6" id="KW-0597">Phosphoprotein</keyword>
<dbReference type="Gene3D" id="1.10.8.60">
    <property type="match status" value="1"/>
</dbReference>
<evidence type="ECO:0000256" key="2">
    <source>
        <dbReference type="ARBA" id="ARBA00022840"/>
    </source>
</evidence>
<dbReference type="InterPro" id="IPR009057">
    <property type="entry name" value="Homeodomain-like_sf"/>
</dbReference>
<dbReference type="InterPro" id="IPR001789">
    <property type="entry name" value="Sig_transdc_resp-reg_receiver"/>
</dbReference>
<evidence type="ECO:0000259" key="7">
    <source>
        <dbReference type="PROSITE" id="PS50045"/>
    </source>
</evidence>
<dbReference type="CDD" id="cd00009">
    <property type="entry name" value="AAA"/>
    <property type="match status" value="1"/>
</dbReference>
<dbReference type="RefSeq" id="WP_121440835.1">
    <property type="nucleotide sequence ID" value="NZ_RCDA01000001.1"/>
</dbReference>
<dbReference type="Proteomes" id="UP000275461">
    <property type="component" value="Unassembled WGS sequence"/>
</dbReference>
<evidence type="ECO:0000313" key="10">
    <source>
        <dbReference type="Proteomes" id="UP000275461"/>
    </source>
</evidence>
<feature type="modified residue" description="4-aspartylphosphate" evidence="6">
    <location>
        <position position="59"/>
    </location>
</feature>
<protein>
    <submittedName>
        <fullName evidence="9">DNA-binding NtrC family response regulator</fullName>
    </submittedName>
</protein>
<dbReference type="GO" id="GO:0005524">
    <property type="term" value="F:ATP binding"/>
    <property type="evidence" value="ECO:0007669"/>
    <property type="project" value="UniProtKB-KW"/>
</dbReference>
<dbReference type="SMART" id="SM00448">
    <property type="entry name" value="REC"/>
    <property type="match status" value="1"/>
</dbReference>
<accession>A0A498C471</accession>
<dbReference type="PROSITE" id="PS00675">
    <property type="entry name" value="SIGMA54_INTERACT_1"/>
    <property type="match status" value="1"/>
</dbReference>
<dbReference type="InterPro" id="IPR025662">
    <property type="entry name" value="Sigma_54_int_dom_ATP-bd_1"/>
</dbReference>
<dbReference type="GO" id="GO:0043565">
    <property type="term" value="F:sequence-specific DNA binding"/>
    <property type="evidence" value="ECO:0007669"/>
    <property type="project" value="InterPro"/>
</dbReference>
<evidence type="ECO:0000256" key="6">
    <source>
        <dbReference type="PROSITE-ProRule" id="PRU00169"/>
    </source>
</evidence>
<dbReference type="EMBL" id="RCDA01000001">
    <property type="protein sequence ID" value="RLK50342.1"/>
    <property type="molecule type" value="Genomic_DNA"/>
</dbReference>
<dbReference type="GO" id="GO:0000160">
    <property type="term" value="P:phosphorelay signal transduction system"/>
    <property type="evidence" value="ECO:0007669"/>
    <property type="project" value="InterPro"/>
</dbReference>
<evidence type="ECO:0000256" key="4">
    <source>
        <dbReference type="ARBA" id="ARBA00023125"/>
    </source>
</evidence>
<evidence type="ECO:0000259" key="8">
    <source>
        <dbReference type="PROSITE" id="PS50110"/>
    </source>
</evidence>
<feature type="domain" description="Sigma-54 factor interaction" evidence="7">
    <location>
        <begin position="148"/>
        <end position="377"/>
    </location>
</feature>
<organism evidence="9 10">
    <name type="scientific">Alkalispirillum mobile</name>
    <dbReference type="NCBI Taxonomy" id="85925"/>
    <lineage>
        <taxon>Bacteria</taxon>
        <taxon>Pseudomonadati</taxon>
        <taxon>Pseudomonadota</taxon>
        <taxon>Gammaproteobacteria</taxon>
        <taxon>Chromatiales</taxon>
        <taxon>Ectothiorhodospiraceae</taxon>
        <taxon>Alkalispirillum</taxon>
    </lineage>
</organism>
<dbReference type="InterPro" id="IPR011006">
    <property type="entry name" value="CheY-like_superfamily"/>
</dbReference>
<dbReference type="Pfam" id="PF00158">
    <property type="entry name" value="Sigma54_activat"/>
    <property type="match status" value="1"/>
</dbReference>
<name>A0A498C471_9GAMM</name>
<dbReference type="Pfam" id="PF00072">
    <property type="entry name" value="Response_reg"/>
    <property type="match status" value="1"/>
</dbReference>
<dbReference type="SMART" id="SM00382">
    <property type="entry name" value="AAA"/>
    <property type="match status" value="1"/>
</dbReference>
<dbReference type="InterPro" id="IPR027417">
    <property type="entry name" value="P-loop_NTPase"/>
</dbReference>
<gene>
    <name evidence="9" type="ORF">DFR31_0238</name>
</gene>
<dbReference type="SUPFAM" id="SSF52172">
    <property type="entry name" value="CheY-like"/>
    <property type="match status" value="1"/>
</dbReference>
<dbReference type="SUPFAM" id="SSF46689">
    <property type="entry name" value="Homeodomain-like"/>
    <property type="match status" value="1"/>
</dbReference>
<dbReference type="Gene3D" id="3.40.50.2300">
    <property type="match status" value="1"/>
</dbReference>
<evidence type="ECO:0000256" key="1">
    <source>
        <dbReference type="ARBA" id="ARBA00022741"/>
    </source>
</evidence>
<dbReference type="InterPro" id="IPR025943">
    <property type="entry name" value="Sigma_54_int_dom_ATP-bd_2"/>
</dbReference>
<dbReference type="PANTHER" id="PTHR32071">
    <property type="entry name" value="TRANSCRIPTIONAL REGULATORY PROTEIN"/>
    <property type="match status" value="1"/>
</dbReference>
<dbReference type="PROSITE" id="PS50045">
    <property type="entry name" value="SIGMA54_INTERACT_4"/>
    <property type="match status" value="1"/>
</dbReference>
<keyword evidence="2" id="KW-0067">ATP-binding</keyword>
<dbReference type="PROSITE" id="PS00676">
    <property type="entry name" value="SIGMA54_INTERACT_2"/>
    <property type="match status" value="1"/>
</dbReference>
<keyword evidence="4 9" id="KW-0238">DNA-binding</keyword>
<keyword evidence="5" id="KW-0804">Transcription</keyword>
<dbReference type="SUPFAM" id="SSF52540">
    <property type="entry name" value="P-loop containing nucleoside triphosphate hydrolases"/>
    <property type="match status" value="1"/>
</dbReference>
<dbReference type="InterPro" id="IPR058031">
    <property type="entry name" value="AAA_lid_NorR"/>
</dbReference>
<evidence type="ECO:0000256" key="5">
    <source>
        <dbReference type="ARBA" id="ARBA00023163"/>
    </source>
</evidence>
<sequence>MSASSIASQRILLVEDDEGLRELLAEEFEDSEAQVKAVADAEQAAPLLVEWEPDLVVSDLRLPGADGMELLAEARGLHAPPAFLIITAFGSIDQAVDALKAGADEFLTKPLDLEHLMLCVHRLLETRRLRGEVQRFRRLMDEPEFHGMVGNSRAMRILCDHIKRLARGTGPVLILGESGSGKELVARAIHQESERSGEPFQAVNCAGIPSELLESEFFGHEAGAFTGAQRAHKGLFRQADGGTLFLDEIGEMPLALQAKLLRVLQDGVIRPVGGQKDYAVDVRVVCATHRDIEERVAEGSFREDLFYRLETFTLNVPPLRERDGDVELLAMRFLNRFAARLDRKIKGFSTAAMKALVNYDYPGNIRELENAIERATTFCEGNEIQVEDLPARMRASGGAGRGTAAGGLPSAGGDQVLQQLVAGSPVLPTMQELERRYIDFVLEQVDGNKRRAAAILDIGRRTLYRRLETED</sequence>
<dbReference type="InterPro" id="IPR002197">
    <property type="entry name" value="HTH_Fis"/>
</dbReference>
<dbReference type="Gene3D" id="1.10.10.60">
    <property type="entry name" value="Homeodomain-like"/>
    <property type="match status" value="1"/>
</dbReference>
<proteinExistence type="predicted"/>
<dbReference type="PROSITE" id="PS00688">
    <property type="entry name" value="SIGMA54_INTERACT_3"/>
    <property type="match status" value="1"/>
</dbReference>
<dbReference type="OrthoDB" id="9804019at2"/>
<dbReference type="InterPro" id="IPR002078">
    <property type="entry name" value="Sigma_54_int"/>
</dbReference>
<dbReference type="InterPro" id="IPR003593">
    <property type="entry name" value="AAA+_ATPase"/>
</dbReference>
<dbReference type="FunFam" id="3.40.50.300:FF:000006">
    <property type="entry name" value="DNA-binding transcriptional regulator NtrC"/>
    <property type="match status" value="1"/>
</dbReference>
<keyword evidence="3" id="KW-0805">Transcription regulation</keyword>
<feature type="domain" description="Response regulatory" evidence="8">
    <location>
        <begin position="10"/>
        <end position="124"/>
    </location>
</feature>
<dbReference type="GO" id="GO:0006355">
    <property type="term" value="P:regulation of DNA-templated transcription"/>
    <property type="evidence" value="ECO:0007669"/>
    <property type="project" value="InterPro"/>
</dbReference>
<dbReference type="Pfam" id="PF25601">
    <property type="entry name" value="AAA_lid_14"/>
    <property type="match status" value="1"/>
</dbReference>